<dbReference type="Gene3D" id="3.40.50.1820">
    <property type="entry name" value="alpha/beta hydrolase"/>
    <property type="match status" value="1"/>
</dbReference>
<gene>
    <name evidence="2" type="ORF">E4O92_00275</name>
</gene>
<dbReference type="AlphaFoldDB" id="A0A4Y9T5P4"/>
<dbReference type="InterPro" id="IPR051044">
    <property type="entry name" value="MAG_DAG_Lipase"/>
</dbReference>
<name>A0A4Y9T5P4_9BURK</name>
<dbReference type="OrthoDB" id="9789573at2"/>
<protein>
    <submittedName>
        <fullName evidence="2">Alpha/beta hydrolase</fullName>
    </submittedName>
</protein>
<evidence type="ECO:0000259" key="1">
    <source>
        <dbReference type="Pfam" id="PF12697"/>
    </source>
</evidence>
<dbReference type="InterPro" id="IPR000073">
    <property type="entry name" value="AB_hydrolase_1"/>
</dbReference>
<accession>A0A4Y9T5P4</accession>
<dbReference type="InterPro" id="IPR029058">
    <property type="entry name" value="AB_hydrolase_fold"/>
</dbReference>
<evidence type="ECO:0000313" key="2">
    <source>
        <dbReference type="EMBL" id="TFW36176.1"/>
    </source>
</evidence>
<dbReference type="EMBL" id="SPUM01000002">
    <property type="protein sequence ID" value="TFW36176.1"/>
    <property type="molecule type" value="Genomic_DNA"/>
</dbReference>
<evidence type="ECO:0000313" key="3">
    <source>
        <dbReference type="Proteomes" id="UP000297258"/>
    </source>
</evidence>
<dbReference type="Proteomes" id="UP000297258">
    <property type="component" value="Unassembled WGS sequence"/>
</dbReference>
<feature type="domain" description="AB hydrolase-1" evidence="1">
    <location>
        <begin position="51"/>
        <end position="156"/>
    </location>
</feature>
<dbReference type="Pfam" id="PF12697">
    <property type="entry name" value="Abhydrolase_6"/>
    <property type="match status" value="1"/>
</dbReference>
<proteinExistence type="predicted"/>
<dbReference type="GO" id="GO:0016787">
    <property type="term" value="F:hydrolase activity"/>
    <property type="evidence" value="ECO:0007669"/>
    <property type="project" value="UniProtKB-KW"/>
</dbReference>
<organism evidence="2 3">
    <name type="scientific">Massilia horti</name>
    <dbReference type="NCBI Taxonomy" id="2562153"/>
    <lineage>
        <taxon>Bacteria</taxon>
        <taxon>Pseudomonadati</taxon>
        <taxon>Pseudomonadota</taxon>
        <taxon>Betaproteobacteria</taxon>
        <taxon>Burkholderiales</taxon>
        <taxon>Oxalobacteraceae</taxon>
        <taxon>Telluria group</taxon>
        <taxon>Massilia</taxon>
    </lineage>
</organism>
<comment type="caution">
    <text evidence="2">The sequence shown here is derived from an EMBL/GenBank/DDBJ whole genome shotgun (WGS) entry which is preliminary data.</text>
</comment>
<dbReference type="SUPFAM" id="SSF53474">
    <property type="entry name" value="alpha/beta-Hydrolases"/>
    <property type="match status" value="1"/>
</dbReference>
<dbReference type="PANTHER" id="PTHR11614">
    <property type="entry name" value="PHOSPHOLIPASE-RELATED"/>
    <property type="match status" value="1"/>
</dbReference>
<keyword evidence="3" id="KW-1185">Reference proteome</keyword>
<dbReference type="RefSeq" id="WP_135187740.1">
    <property type="nucleotide sequence ID" value="NZ_SPUM01000002.1"/>
</dbReference>
<sequence>MPTKKVDFRTAAGHLLSARLELPDGPVRAYALYAHCYTCGKDVIAARRISATLASHGIGVLRFDFTGLGASEGDFADTNFSSNVQELVAAAGHLRQVYAAPRLLIGHSLGGTAALAAAGLIPEVKAVATIASPSEPRFLMEMLGERAGTIAEQGEAQVMLAGREFTLRSQLLDDLTQHGLEDKIRHLNRALLVMHSPIDSAVDVSHAMRIFQLARHPKSFVSLDHMDHLLTNRNDGAYVAGVIAAWSMRYLQSE</sequence>
<reference evidence="2 3" key="1">
    <citation type="submission" date="2019-03" db="EMBL/GenBank/DDBJ databases">
        <title>Draft genome of Massilia hortus sp. nov., a novel bacterial species of the Oxalobacteraceae family.</title>
        <authorList>
            <person name="Peta V."/>
            <person name="Raths R."/>
            <person name="Bucking H."/>
        </authorList>
    </citation>
    <scope>NUCLEOTIDE SEQUENCE [LARGE SCALE GENOMIC DNA]</scope>
    <source>
        <strain evidence="2 3">ONC3</strain>
    </source>
</reference>
<keyword evidence="2" id="KW-0378">Hydrolase</keyword>